<comment type="caution">
    <text evidence="2">The sequence shown here is derived from an EMBL/GenBank/DDBJ whole genome shotgun (WGS) entry which is preliminary data.</text>
</comment>
<feature type="compositionally biased region" description="Basic residues" evidence="1">
    <location>
        <begin position="67"/>
        <end position="77"/>
    </location>
</feature>
<evidence type="ECO:0000313" key="3">
    <source>
        <dbReference type="Proteomes" id="UP000475862"/>
    </source>
</evidence>
<evidence type="ECO:0000256" key="1">
    <source>
        <dbReference type="SAM" id="MobiDB-lite"/>
    </source>
</evidence>
<reference evidence="2 3" key="1">
    <citation type="submission" date="2019-08" db="EMBL/GenBank/DDBJ databases">
        <title>The genome of the soybean aphid Biotype 1, its phylome, world population structure and adaptation to the North American continent.</title>
        <authorList>
            <person name="Giordano R."/>
            <person name="Donthu R.K."/>
            <person name="Hernandez A.G."/>
            <person name="Wright C.L."/>
            <person name="Zimin A.V."/>
        </authorList>
    </citation>
    <scope>NUCLEOTIDE SEQUENCE [LARGE SCALE GENOMIC DNA]</scope>
    <source>
        <tissue evidence="2">Whole aphids</tissue>
    </source>
</reference>
<feature type="region of interest" description="Disordered" evidence="1">
    <location>
        <begin position="57"/>
        <end position="198"/>
    </location>
</feature>
<gene>
    <name evidence="2" type="ORF">AGLY_016556</name>
</gene>
<sequence>MNSLKWSFLGIAFKYLYQIYCTLYDFIENILTVGIGFLECRSATTIRDHIVNTHLNQSTTDMSSSPSKKHKSSHHSRDRQSSSSSSSSKHHPSSSSSSSSSYKDRPSSSSSWSSSYKDRPSSSSSSSYKDCQSSSSSSSSWSSYKDRQSSSSSSTYKDDITKKKSIMAGWEDKRKAQHDKPTQVVLPEKRDDVKPMFPKPSNRYYHYY</sequence>
<name>A0A6G0SXJ7_APHGL</name>
<feature type="compositionally biased region" description="Basic and acidic residues" evidence="1">
    <location>
        <begin position="170"/>
        <end position="194"/>
    </location>
</feature>
<keyword evidence="3" id="KW-1185">Reference proteome</keyword>
<organism evidence="2 3">
    <name type="scientific">Aphis glycines</name>
    <name type="common">Soybean aphid</name>
    <dbReference type="NCBI Taxonomy" id="307491"/>
    <lineage>
        <taxon>Eukaryota</taxon>
        <taxon>Metazoa</taxon>
        <taxon>Ecdysozoa</taxon>
        <taxon>Arthropoda</taxon>
        <taxon>Hexapoda</taxon>
        <taxon>Insecta</taxon>
        <taxon>Pterygota</taxon>
        <taxon>Neoptera</taxon>
        <taxon>Paraneoptera</taxon>
        <taxon>Hemiptera</taxon>
        <taxon>Sternorrhyncha</taxon>
        <taxon>Aphidomorpha</taxon>
        <taxon>Aphidoidea</taxon>
        <taxon>Aphididae</taxon>
        <taxon>Aphidini</taxon>
        <taxon>Aphis</taxon>
        <taxon>Aphis</taxon>
    </lineage>
</organism>
<evidence type="ECO:0000313" key="2">
    <source>
        <dbReference type="EMBL" id="KAE9523049.1"/>
    </source>
</evidence>
<dbReference type="AlphaFoldDB" id="A0A6G0SXJ7"/>
<proteinExistence type="predicted"/>
<accession>A0A6G0SXJ7</accession>
<dbReference type="EMBL" id="VYZN01000435">
    <property type="protein sequence ID" value="KAE9523049.1"/>
    <property type="molecule type" value="Genomic_DNA"/>
</dbReference>
<protein>
    <submittedName>
        <fullName evidence="2">Uncharacterized protein</fullName>
    </submittedName>
</protein>
<feature type="compositionally biased region" description="Low complexity" evidence="1">
    <location>
        <begin position="81"/>
        <end position="154"/>
    </location>
</feature>
<dbReference type="Proteomes" id="UP000475862">
    <property type="component" value="Unassembled WGS sequence"/>
</dbReference>